<gene>
    <name evidence="4" type="ORF">PIIN_09201</name>
</gene>
<keyword evidence="1" id="KW-0663">Pyridoxal phosphate</keyword>
<evidence type="ECO:0000313" key="4">
    <source>
        <dbReference type="EMBL" id="CCA75217.1"/>
    </source>
</evidence>
<dbReference type="SUPFAM" id="SSF110857">
    <property type="entry name" value="Gamma-glutamyl cyclotransferase-like"/>
    <property type="match status" value="1"/>
</dbReference>
<reference evidence="4 5" key="1">
    <citation type="journal article" date="2011" name="PLoS Pathog.">
        <title>Endophytic Life Strategies Decoded by Genome and Transcriptome Analyses of the Mutualistic Root Symbiont Piriformospora indica.</title>
        <authorList>
            <person name="Zuccaro A."/>
            <person name="Lahrmann U."/>
            <person name="Guldener U."/>
            <person name="Langen G."/>
            <person name="Pfiffi S."/>
            <person name="Biedenkopf D."/>
            <person name="Wong P."/>
            <person name="Samans B."/>
            <person name="Grimm C."/>
            <person name="Basiewicz M."/>
            <person name="Murat C."/>
            <person name="Martin F."/>
            <person name="Kogel K.H."/>
        </authorList>
    </citation>
    <scope>NUCLEOTIDE SEQUENCE [LARGE SCALE GENOMIC DNA]</scope>
    <source>
        <strain evidence="4 5">DSM 11827</strain>
    </source>
</reference>
<dbReference type="PANTHER" id="PTHR43092:SF2">
    <property type="entry name" value="HERCYNYLCYSTEINE SULFOXIDE LYASE"/>
    <property type="match status" value="1"/>
</dbReference>
<dbReference type="InterPro" id="IPR015424">
    <property type="entry name" value="PyrdxlP-dep_Trfase"/>
</dbReference>
<dbReference type="STRING" id="1109443.G4TV74"/>
<dbReference type="InParanoid" id="G4TV74"/>
<proteinExistence type="predicted"/>
<evidence type="ECO:0000259" key="3">
    <source>
        <dbReference type="Pfam" id="PF06094"/>
    </source>
</evidence>
<dbReference type="FunCoup" id="G4TV74">
    <property type="interactions" value="12"/>
</dbReference>
<evidence type="ECO:0000256" key="1">
    <source>
        <dbReference type="ARBA" id="ARBA00022898"/>
    </source>
</evidence>
<feature type="domain" description="Aminotransferase class V" evidence="2">
    <location>
        <begin position="383"/>
        <end position="552"/>
    </location>
</feature>
<accession>G4TV74</accession>
<dbReference type="PANTHER" id="PTHR43092">
    <property type="entry name" value="L-CYSTEINE DESULFHYDRASE"/>
    <property type="match status" value="1"/>
</dbReference>
<sequence>MASTISPEAAQWKEETYSLFFYGTLLHPAVLKRVIGHGGDTLHHRPAILLNYTRHHVKGDTYPAMLPWDKARELFLFSGQDPSKEPTPEQRSVRGSLVSGFSKLDVELLDVFEGDEYERCLVSVVPLGTSRLLNEAASDAGVMFESMDITSDDQPQTIKAHTYIWNKPPAGTLEPEIWSYETFVRENLHHWIGAEGKSTDVDRTAYLEVDQWREQNKKSEIERRRERNMSAMEQRSYGSVPKPVVEACRKIQDTIESRPDHFMRIELEPAMDNVRNRLAKVINARDVDEVVLVPNTTHGVNVVLNNLRDTWTKDDALIGFTTTYGAVAATLRRYTDATPHPALHTINLTFPTTPDKIVKSFKEFVQATFPGRSLDGNSTQQVVAIIDGIISVPGVRLPWEELVKICREYGIISIVDAAHVIGQVPLDVQKVDPDYLITNCHKWLYAHRACAILYAPQRNHHKLRCTFPVSWGYKSPPEEFSLAELYQWTGTADFTPYLSINAALDFRERIGGEERIQSYCHDLACKGGARMAEILGTELLDKDHLLTACMVNVRLPFTKEEAAGLPPAIVHDMMQRLLKDWHCAASVYGHGGYLFALP</sequence>
<dbReference type="AlphaFoldDB" id="G4TV74"/>
<organism evidence="4 5">
    <name type="scientific">Serendipita indica (strain DSM 11827)</name>
    <name type="common">Root endophyte fungus</name>
    <name type="synonym">Piriformospora indica</name>
    <dbReference type="NCBI Taxonomy" id="1109443"/>
    <lineage>
        <taxon>Eukaryota</taxon>
        <taxon>Fungi</taxon>
        <taxon>Dikarya</taxon>
        <taxon>Basidiomycota</taxon>
        <taxon>Agaricomycotina</taxon>
        <taxon>Agaricomycetes</taxon>
        <taxon>Sebacinales</taxon>
        <taxon>Serendipitaceae</taxon>
        <taxon>Serendipita</taxon>
    </lineage>
</organism>
<dbReference type="OMA" id="CHKWLMA"/>
<dbReference type="InterPro" id="IPR009288">
    <property type="entry name" value="AIG2-like_dom"/>
</dbReference>
<feature type="domain" description="Gamma-glutamylcyclotransferase AIG2-like" evidence="3">
    <location>
        <begin position="19"/>
        <end position="128"/>
    </location>
</feature>
<comment type="caution">
    <text evidence="4">The sequence shown here is derived from an EMBL/GenBank/DDBJ whole genome shotgun (WGS) entry which is preliminary data.</text>
</comment>
<evidence type="ECO:0000313" key="5">
    <source>
        <dbReference type="Proteomes" id="UP000007148"/>
    </source>
</evidence>
<dbReference type="InterPro" id="IPR000192">
    <property type="entry name" value="Aminotrans_V_dom"/>
</dbReference>
<dbReference type="InterPro" id="IPR013024">
    <property type="entry name" value="GGCT-like"/>
</dbReference>
<dbReference type="Proteomes" id="UP000007148">
    <property type="component" value="Unassembled WGS sequence"/>
</dbReference>
<dbReference type="HOGENOM" id="CLU_003433_3_0_1"/>
<dbReference type="CDD" id="cd06661">
    <property type="entry name" value="GGCT_like"/>
    <property type="match status" value="1"/>
</dbReference>
<name>G4TV74_SERID</name>
<dbReference type="InterPro" id="IPR015421">
    <property type="entry name" value="PyrdxlP-dep_Trfase_major"/>
</dbReference>
<dbReference type="EMBL" id="CAFZ01000414">
    <property type="protein sequence ID" value="CCA75217.1"/>
    <property type="molecule type" value="Genomic_DNA"/>
</dbReference>
<dbReference type="eggNOG" id="KOG1549">
    <property type="taxonomic scope" value="Eukaryota"/>
</dbReference>
<feature type="domain" description="Aminotransferase class V" evidence="2">
    <location>
        <begin position="240"/>
        <end position="320"/>
    </location>
</feature>
<dbReference type="Gene3D" id="3.10.490.10">
    <property type="entry name" value="Gamma-glutamyl cyclotransferase-like"/>
    <property type="match status" value="1"/>
</dbReference>
<dbReference type="OrthoDB" id="5978656at2759"/>
<dbReference type="Pfam" id="PF00266">
    <property type="entry name" value="Aminotran_5"/>
    <property type="match status" value="2"/>
</dbReference>
<dbReference type="SUPFAM" id="SSF53383">
    <property type="entry name" value="PLP-dependent transferases"/>
    <property type="match status" value="1"/>
</dbReference>
<dbReference type="Gene3D" id="3.40.640.10">
    <property type="entry name" value="Type I PLP-dependent aspartate aminotransferase-like (Major domain)"/>
    <property type="match status" value="1"/>
</dbReference>
<keyword evidence="5" id="KW-1185">Reference proteome</keyword>
<dbReference type="InterPro" id="IPR036568">
    <property type="entry name" value="GGCT-like_sf"/>
</dbReference>
<evidence type="ECO:0000259" key="2">
    <source>
        <dbReference type="Pfam" id="PF00266"/>
    </source>
</evidence>
<dbReference type="Pfam" id="PF06094">
    <property type="entry name" value="GGACT"/>
    <property type="match status" value="1"/>
</dbReference>
<protein>
    <submittedName>
        <fullName evidence="4">Related to isopenicillin N epimerase</fullName>
    </submittedName>
</protein>